<evidence type="ECO:0000313" key="3">
    <source>
        <dbReference type="Proteomes" id="UP001642540"/>
    </source>
</evidence>
<keyword evidence="3" id="KW-1185">Reference proteome</keyword>
<protein>
    <submittedName>
        <fullName evidence="2">Uncharacterized protein</fullName>
    </submittedName>
</protein>
<accession>A0ABP1S8I2</accession>
<reference evidence="2 3" key="1">
    <citation type="submission" date="2024-08" db="EMBL/GenBank/DDBJ databases">
        <authorList>
            <person name="Cucini C."/>
            <person name="Frati F."/>
        </authorList>
    </citation>
    <scope>NUCLEOTIDE SEQUENCE [LARGE SCALE GENOMIC DNA]</scope>
</reference>
<sequence length="433" mass="50335">MEMKPEENTGVQVQEASHADNIEEEEHDSVGSSRPVPVLPQERILDCRRRHWVELIREIGEIHFKYFLYLIEDMEELRSRVDLDNQTDPEYNPFLLRSIRTISCCASCDPPTGSIFDVVDEDYRALHALVSEYGKHVWSFHVHLVNAGKPQFLRQGIVKLFTLLMHLPNLKTLLISIRDVDHLGGTTLSDFVEGFTELLVPKLENLVHLNVVEIKADILATELIRHYKNQLTTFKCHGRWFETVDRIQDLKSLFPNLTKLVVDNGDDVLCSCMLNKVAQVNWHLEVLQICSTDLIPLERVEAVEVLRAVCNFRETLIELVLFMDMICGKSDICDTNNCIFQVFPKLNKLTNWWENTDVDWFWNWVQSACKQLHEIVFWSDQFTNIEREAAKAMFGKMPKLRMVVFWYFPDPDPDNENDQRQALKATVSRPSTT</sequence>
<dbReference type="SUPFAM" id="SSF52047">
    <property type="entry name" value="RNI-like"/>
    <property type="match status" value="1"/>
</dbReference>
<proteinExistence type="predicted"/>
<organism evidence="2 3">
    <name type="scientific">Orchesella dallaii</name>
    <dbReference type="NCBI Taxonomy" id="48710"/>
    <lineage>
        <taxon>Eukaryota</taxon>
        <taxon>Metazoa</taxon>
        <taxon>Ecdysozoa</taxon>
        <taxon>Arthropoda</taxon>
        <taxon>Hexapoda</taxon>
        <taxon>Collembola</taxon>
        <taxon>Entomobryomorpha</taxon>
        <taxon>Entomobryoidea</taxon>
        <taxon>Orchesellidae</taxon>
        <taxon>Orchesellinae</taxon>
        <taxon>Orchesella</taxon>
    </lineage>
</organism>
<name>A0ABP1S8I2_9HEXA</name>
<feature type="region of interest" description="Disordered" evidence="1">
    <location>
        <begin position="413"/>
        <end position="433"/>
    </location>
</feature>
<comment type="caution">
    <text evidence="2">The sequence shown here is derived from an EMBL/GenBank/DDBJ whole genome shotgun (WGS) entry which is preliminary data.</text>
</comment>
<dbReference type="Proteomes" id="UP001642540">
    <property type="component" value="Unassembled WGS sequence"/>
</dbReference>
<feature type="region of interest" description="Disordered" evidence="1">
    <location>
        <begin position="1"/>
        <end position="35"/>
    </location>
</feature>
<dbReference type="InterPro" id="IPR032675">
    <property type="entry name" value="LRR_dom_sf"/>
</dbReference>
<dbReference type="Gene3D" id="3.80.10.10">
    <property type="entry name" value="Ribonuclease Inhibitor"/>
    <property type="match status" value="1"/>
</dbReference>
<gene>
    <name evidence="2" type="ORF">ODALV1_LOCUS31094</name>
</gene>
<dbReference type="EMBL" id="CAXLJM020000164">
    <property type="protein sequence ID" value="CAL8147281.1"/>
    <property type="molecule type" value="Genomic_DNA"/>
</dbReference>
<evidence type="ECO:0000256" key="1">
    <source>
        <dbReference type="SAM" id="MobiDB-lite"/>
    </source>
</evidence>
<evidence type="ECO:0000313" key="2">
    <source>
        <dbReference type="EMBL" id="CAL8147281.1"/>
    </source>
</evidence>